<evidence type="ECO:0000313" key="10">
    <source>
        <dbReference type="Proteomes" id="UP000695022"/>
    </source>
</evidence>
<evidence type="ECO:0000256" key="8">
    <source>
        <dbReference type="ARBA" id="ARBA00030916"/>
    </source>
</evidence>
<gene>
    <name evidence="11" type="primary">LOC106816215</name>
</gene>
<dbReference type="PANTHER" id="PTHR28314:SF1">
    <property type="entry name" value="MEDIATOR OF RNA POLYMERASE II TRANSCRIPTION SUBUNIT 29"/>
    <property type="match status" value="1"/>
</dbReference>
<keyword evidence="7" id="KW-0539">Nucleus</keyword>
<evidence type="ECO:0000313" key="11">
    <source>
        <dbReference type="RefSeq" id="XP_014676279.1"/>
    </source>
</evidence>
<dbReference type="RefSeq" id="XP_014676279.1">
    <property type="nucleotide sequence ID" value="XM_014820793.1"/>
</dbReference>
<evidence type="ECO:0000256" key="6">
    <source>
        <dbReference type="ARBA" id="ARBA00023163"/>
    </source>
</evidence>
<evidence type="ECO:0000256" key="9">
    <source>
        <dbReference type="ARBA" id="ARBA00031963"/>
    </source>
</evidence>
<organism evidence="10 11">
    <name type="scientific">Priapulus caudatus</name>
    <name type="common">Priapulid worm</name>
    <dbReference type="NCBI Taxonomy" id="37621"/>
    <lineage>
        <taxon>Eukaryota</taxon>
        <taxon>Metazoa</taxon>
        <taxon>Ecdysozoa</taxon>
        <taxon>Scalidophora</taxon>
        <taxon>Priapulida</taxon>
        <taxon>Priapulimorpha</taxon>
        <taxon>Priapulimorphida</taxon>
        <taxon>Priapulidae</taxon>
        <taxon>Priapulus</taxon>
    </lineage>
</organism>
<protein>
    <recommendedName>
        <fullName evidence="3">Mediator of RNA polymerase II transcription subunit 29</fullName>
    </recommendedName>
    <alternativeName>
        <fullName evidence="9">Mediator complex subunit 29</fullName>
    </alternativeName>
    <alternativeName>
        <fullName evidence="8">Protein intersex</fullName>
    </alternativeName>
</protein>
<dbReference type="InterPro" id="IPR021018">
    <property type="entry name" value="Mediator_Med29_met"/>
</dbReference>
<name>A0ABM1EVQ8_PRICU</name>
<keyword evidence="6" id="KW-0804">Transcription</keyword>
<comment type="similarity">
    <text evidence="2">Belongs to the Mediator complex subunit 29 family.</text>
</comment>
<dbReference type="GeneID" id="106816215"/>
<evidence type="ECO:0000256" key="7">
    <source>
        <dbReference type="ARBA" id="ARBA00023242"/>
    </source>
</evidence>
<comment type="subcellular location">
    <subcellularLocation>
        <location evidence="1">Nucleus</location>
    </subcellularLocation>
</comment>
<evidence type="ECO:0000256" key="5">
    <source>
        <dbReference type="ARBA" id="ARBA00023159"/>
    </source>
</evidence>
<proteinExistence type="inferred from homology"/>
<reference evidence="11" key="1">
    <citation type="submission" date="2025-08" db="UniProtKB">
        <authorList>
            <consortium name="RefSeq"/>
        </authorList>
    </citation>
    <scope>IDENTIFICATION</scope>
</reference>
<evidence type="ECO:0000256" key="1">
    <source>
        <dbReference type="ARBA" id="ARBA00004123"/>
    </source>
</evidence>
<keyword evidence="5" id="KW-0010">Activator</keyword>
<keyword evidence="4" id="KW-0805">Transcription regulation</keyword>
<dbReference type="PANTHER" id="PTHR28314">
    <property type="entry name" value="MEDIATOR OF RNA POLYMERASE II TRANSCRIPTION SUBUNIT 29"/>
    <property type="match status" value="1"/>
</dbReference>
<dbReference type="Proteomes" id="UP000695022">
    <property type="component" value="Unplaced"/>
</dbReference>
<evidence type="ECO:0000256" key="3">
    <source>
        <dbReference type="ARBA" id="ARBA00019684"/>
    </source>
</evidence>
<keyword evidence="10" id="KW-1185">Reference proteome</keyword>
<sequence>MQLAAKFIYYNSTVDSSMKPNETIQQRFDKALEEFYAICDQIESNLVLAAECHGQFIDSNRHFQILVASGNKTEQGSQYGQYLATVKTQISFAKELHDALLECVSRMSTKQ</sequence>
<evidence type="ECO:0000256" key="2">
    <source>
        <dbReference type="ARBA" id="ARBA00009851"/>
    </source>
</evidence>
<accession>A0ABM1EVQ8</accession>
<evidence type="ECO:0000256" key="4">
    <source>
        <dbReference type="ARBA" id="ARBA00023015"/>
    </source>
</evidence>
<dbReference type="Pfam" id="PF11568">
    <property type="entry name" value="Med29"/>
    <property type="match status" value="1"/>
</dbReference>